<dbReference type="Proteomes" id="UP001595453">
    <property type="component" value="Unassembled WGS sequence"/>
</dbReference>
<comment type="caution">
    <text evidence="1">The sequence shown here is derived from an EMBL/GenBank/DDBJ whole genome shotgun (WGS) entry which is preliminary data.</text>
</comment>
<gene>
    <name evidence="1" type="ORF">ACFOEE_05235</name>
</gene>
<organism evidence="1 2">
    <name type="scientific">Pseudoalteromonas fenneropenaei</name>
    <dbReference type="NCBI Taxonomy" id="1737459"/>
    <lineage>
        <taxon>Bacteria</taxon>
        <taxon>Pseudomonadati</taxon>
        <taxon>Pseudomonadota</taxon>
        <taxon>Gammaproteobacteria</taxon>
        <taxon>Alteromonadales</taxon>
        <taxon>Pseudoalteromonadaceae</taxon>
        <taxon>Pseudoalteromonas</taxon>
    </lineage>
</organism>
<accession>A0ABV7CH30</accession>
<keyword evidence="2" id="KW-1185">Reference proteome</keyword>
<evidence type="ECO:0000313" key="2">
    <source>
        <dbReference type="Proteomes" id="UP001595453"/>
    </source>
</evidence>
<reference evidence="2" key="1">
    <citation type="journal article" date="2019" name="Int. J. Syst. Evol. Microbiol.">
        <title>The Global Catalogue of Microorganisms (GCM) 10K type strain sequencing project: providing services to taxonomists for standard genome sequencing and annotation.</title>
        <authorList>
            <consortium name="The Broad Institute Genomics Platform"/>
            <consortium name="The Broad Institute Genome Sequencing Center for Infectious Disease"/>
            <person name="Wu L."/>
            <person name="Ma J."/>
        </authorList>
    </citation>
    <scope>NUCLEOTIDE SEQUENCE [LARGE SCALE GENOMIC DNA]</scope>
    <source>
        <strain evidence="2">KCTC 42730</strain>
    </source>
</reference>
<name>A0ABV7CH30_9GAMM</name>
<dbReference type="EMBL" id="JBHRSD010000010">
    <property type="protein sequence ID" value="MFC3031915.1"/>
    <property type="molecule type" value="Genomic_DNA"/>
</dbReference>
<evidence type="ECO:0000313" key="1">
    <source>
        <dbReference type="EMBL" id="MFC3031915.1"/>
    </source>
</evidence>
<proteinExistence type="predicted"/>
<protein>
    <submittedName>
        <fullName evidence="1">Uncharacterized protein</fullName>
    </submittedName>
</protein>
<sequence length="53" mass="5776">MPVLARALLRTNGENTSGKANNVQWIENCFYDAKTKNAAGNPAAFLTAKACRY</sequence>
<dbReference type="RefSeq" id="WP_377121627.1">
    <property type="nucleotide sequence ID" value="NZ_JBHRSD010000010.1"/>
</dbReference>